<dbReference type="EMBL" id="JACIDJ010000008">
    <property type="protein sequence ID" value="MBB3900168.1"/>
    <property type="molecule type" value="Genomic_DNA"/>
</dbReference>
<dbReference type="RefSeq" id="WP_184386398.1">
    <property type="nucleotide sequence ID" value="NZ_JACIDJ010000008.1"/>
</dbReference>
<protein>
    <recommendedName>
        <fullName evidence="5">2-methylaconitate cis-trans isomerase</fullName>
    </recommendedName>
</protein>
<dbReference type="Pfam" id="PF04303">
    <property type="entry name" value="PrpF"/>
    <property type="match status" value="1"/>
</dbReference>
<comment type="similarity">
    <text evidence="1">Belongs to the PrpF family.</text>
</comment>
<comment type="caution">
    <text evidence="3">The sequence shown here is derived from an EMBL/GenBank/DDBJ whole genome shotgun (WGS) entry which is preliminary data.</text>
</comment>
<dbReference type="PANTHER" id="PTHR43709">
    <property type="entry name" value="ACONITATE ISOMERASE-RELATED"/>
    <property type="match status" value="1"/>
</dbReference>
<keyword evidence="4" id="KW-1185">Reference proteome</keyword>
<sequence>MSQDFLRAVFMRGGSSKGVFFHAADLPADRAVLDPILLAVLGSPDPYGRQINGMGGGISSLSKAVLIGPSTHPEADVDYTFAQVAVDRPEVDWSANCGNLSSAVGPFAVDEGLVRVPDGPEALVRIHQVNTRRIIHARFPVQGGRAVTQGGYAIAGVSGTGARVRLDFLNPGGTRGRGLLPSGAALDIIEVEGAPPVRASLIDAASPAMFVPAEDLGLIGAETPDEIEAKPGLMALLDRLRRAGGVRMGLAATPDAVPLAAPRIALLAPPVAARALDGSTIAAEAQDIAVRMLSMERVHRAVPMTGGLALGIACRVPGTVAALLARPGTLQAEEVRVAHPSGLVSVGAELRVGADGAPHAESAVVFRTARRLMQGEVAVPRGLMPGPAMR</sequence>
<dbReference type="InterPro" id="IPR007400">
    <property type="entry name" value="PrpF-like"/>
</dbReference>
<dbReference type="SUPFAM" id="SSF54506">
    <property type="entry name" value="Diaminopimelate epimerase-like"/>
    <property type="match status" value="2"/>
</dbReference>
<evidence type="ECO:0000256" key="1">
    <source>
        <dbReference type="ARBA" id="ARBA00007673"/>
    </source>
</evidence>
<name>A0A840AE28_9PROT</name>
<dbReference type="GO" id="GO:0016853">
    <property type="term" value="F:isomerase activity"/>
    <property type="evidence" value="ECO:0007669"/>
    <property type="project" value="UniProtKB-KW"/>
</dbReference>
<evidence type="ECO:0000313" key="4">
    <source>
        <dbReference type="Proteomes" id="UP000553193"/>
    </source>
</evidence>
<keyword evidence="2" id="KW-0413">Isomerase</keyword>
<dbReference type="AlphaFoldDB" id="A0A840AE28"/>
<evidence type="ECO:0000313" key="3">
    <source>
        <dbReference type="EMBL" id="MBB3900168.1"/>
    </source>
</evidence>
<accession>A0A840AE28</accession>
<proteinExistence type="inferred from homology"/>
<evidence type="ECO:0008006" key="5">
    <source>
        <dbReference type="Google" id="ProtNLM"/>
    </source>
</evidence>
<gene>
    <name evidence="3" type="ORF">GGQ83_003638</name>
</gene>
<dbReference type="PANTHER" id="PTHR43709:SF2">
    <property type="entry name" value="DUF453 DOMAIN PROTEIN (AFU_ORTHOLOGUE AFUA_6G00360)"/>
    <property type="match status" value="1"/>
</dbReference>
<dbReference type="Proteomes" id="UP000553193">
    <property type="component" value="Unassembled WGS sequence"/>
</dbReference>
<dbReference type="Gene3D" id="3.10.310.10">
    <property type="entry name" value="Diaminopimelate Epimerase, Chain A, domain 1"/>
    <property type="match status" value="2"/>
</dbReference>
<evidence type="ECO:0000256" key="2">
    <source>
        <dbReference type="ARBA" id="ARBA00023235"/>
    </source>
</evidence>
<reference evidence="3 4" key="1">
    <citation type="submission" date="2020-08" db="EMBL/GenBank/DDBJ databases">
        <title>Genomic Encyclopedia of Type Strains, Phase IV (KMG-IV): sequencing the most valuable type-strain genomes for metagenomic binning, comparative biology and taxonomic classification.</title>
        <authorList>
            <person name="Goeker M."/>
        </authorList>
    </citation>
    <scope>NUCLEOTIDE SEQUENCE [LARGE SCALE GENOMIC DNA]</scope>
    <source>
        <strain evidence="3 4">DSM 19979</strain>
    </source>
</reference>
<organism evidence="3 4">
    <name type="scientific">Roseococcus suduntuyensis</name>
    <dbReference type="NCBI Taxonomy" id="455361"/>
    <lineage>
        <taxon>Bacteria</taxon>
        <taxon>Pseudomonadati</taxon>
        <taxon>Pseudomonadota</taxon>
        <taxon>Alphaproteobacteria</taxon>
        <taxon>Acetobacterales</taxon>
        <taxon>Roseomonadaceae</taxon>
        <taxon>Roseococcus</taxon>
    </lineage>
</organism>